<reference evidence="2 3" key="1">
    <citation type="journal article" date="2015" name="Infect. Genet. Evol.">
        <title>Genomic sequences of six botulinum neurotoxin-producing strains representing three clostridial species illustrate the mobility and diversity of botulinum neurotoxin genes.</title>
        <authorList>
            <person name="Smith T.J."/>
            <person name="Hill K.K."/>
            <person name="Xie G."/>
            <person name="Foley B.T."/>
            <person name="Williamson C.H."/>
            <person name="Foster J.T."/>
            <person name="Johnson S.L."/>
            <person name="Chertkov O."/>
            <person name="Teshima H."/>
            <person name="Gibbons H.S."/>
            <person name="Johnsky L.A."/>
            <person name="Karavis M.A."/>
            <person name="Smith L.A."/>
        </authorList>
    </citation>
    <scope>NUCLEOTIDE SEQUENCE [LARGE SCALE GENOMIC DNA]</scope>
    <source>
        <strain evidence="2">Sullivan</strain>
    </source>
</reference>
<accession>A0A0A7FZG6</accession>
<dbReference type="AlphaFoldDB" id="A0A0A7FZG6"/>
<sequence length="77" mass="9020">MKNKPDDRSNNAHRIQSNISDTIKNIHLANEMIEVTADEKTKETLIEKNHRREIAVDALKEELKDETINKEVQQKMH</sequence>
<dbReference type="Proteomes" id="UP000030635">
    <property type="component" value="Chromosome"/>
</dbReference>
<name>A0A0A7FZG6_9CLOT</name>
<evidence type="ECO:0000256" key="1">
    <source>
        <dbReference type="HAMAP-Rule" id="MF_01506"/>
    </source>
</evidence>
<dbReference type="NCBIfam" id="TIGR03090">
    <property type="entry name" value="SASP_tlp"/>
    <property type="match status" value="1"/>
</dbReference>
<dbReference type="OrthoDB" id="1799076at2"/>
<protein>
    <recommendedName>
        <fullName evidence="1">Protein Tlp homolog</fullName>
    </recommendedName>
</protein>
<keyword evidence="3" id="KW-1185">Reference proteome</keyword>
<evidence type="ECO:0000313" key="2">
    <source>
        <dbReference type="EMBL" id="AIY85003.1"/>
    </source>
</evidence>
<dbReference type="InterPro" id="IPR017524">
    <property type="entry name" value="SASP_thioredoxin-like"/>
</dbReference>
<dbReference type="STRING" id="1561.NPD11_783"/>
<dbReference type="Pfam" id="PF19824">
    <property type="entry name" value="Tlp"/>
    <property type="match status" value="1"/>
</dbReference>
<gene>
    <name evidence="1 2" type="primary">tlp</name>
    <name evidence="2" type="ORF">U729_2234</name>
</gene>
<evidence type="ECO:0000313" key="3">
    <source>
        <dbReference type="Proteomes" id="UP000030635"/>
    </source>
</evidence>
<dbReference type="EMBL" id="CP006905">
    <property type="protein sequence ID" value="AIY85003.1"/>
    <property type="molecule type" value="Genomic_DNA"/>
</dbReference>
<dbReference type="KEGG" id="cbv:U729_2234"/>
<dbReference type="eggNOG" id="ENOG5032ZH6">
    <property type="taxonomic scope" value="Bacteria"/>
</dbReference>
<proteinExistence type="inferred from homology"/>
<dbReference type="HOGENOM" id="CLU_178266_1_1_9"/>
<dbReference type="RefSeq" id="WP_039314928.1">
    <property type="nucleotide sequence ID" value="NZ_CP006905.1"/>
</dbReference>
<organism evidence="2 3">
    <name type="scientific">Clostridium baratii str. Sullivan</name>
    <dbReference type="NCBI Taxonomy" id="1415775"/>
    <lineage>
        <taxon>Bacteria</taxon>
        <taxon>Bacillati</taxon>
        <taxon>Bacillota</taxon>
        <taxon>Clostridia</taxon>
        <taxon>Eubacteriales</taxon>
        <taxon>Clostridiaceae</taxon>
        <taxon>Clostridium</taxon>
    </lineage>
</organism>
<dbReference type="HAMAP" id="MF_01506">
    <property type="entry name" value="Tlp"/>
    <property type="match status" value="1"/>
</dbReference>
<comment type="similarity">
    <text evidence="1">Belongs to the Tlp family.</text>
</comment>